<feature type="transmembrane region" description="Helical" evidence="6">
    <location>
        <begin position="163"/>
        <end position="184"/>
    </location>
</feature>
<organism evidence="8 9">
    <name type="scientific">Priestia megaterium</name>
    <name type="common">Bacillus megaterium</name>
    <dbReference type="NCBI Taxonomy" id="1404"/>
    <lineage>
        <taxon>Bacteria</taxon>
        <taxon>Bacillati</taxon>
        <taxon>Bacillota</taxon>
        <taxon>Bacilli</taxon>
        <taxon>Bacillales</taxon>
        <taxon>Bacillaceae</taxon>
        <taxon>Priestia</taxon>
    </lineage>
</organism>
<dbReference type="Pfam" id="PF07690">
    <property type="entry name" value="MFS_1"/>
    <property type="match status" value="1"/>
</dbReference>
<evidence type="ECO:0000256" key="5">
    <source>
        <dbReference type="ARBA" id="ARBA00023136"/>
    </source>
</evidence>
<keyword evidence="2" id="KW-0813">Transport</keyword>
<keyword evidence="4 6" id="KW-1133">Transmembrane helix</keyword>
<feature type="transmembrane region" description="Helical" evidence="6">
    <location>
        <begin position="43"/>
        <end position="65"/>
    </location>
</feature>
<feature type="transmembrane region" description="Helical" evidence="6">
    <location>
        <begin position="12"/>
        <end position="37"/>
    </location>
</feature>
<protein>
    <submittedName>
        <fullName evidence="8">MFS transporter</fullName>
    </submittedName>
</protein>
<dbReference type="InterPro" id="IPR005829">
    <property type="entry name" value="Sugar_transporter_CS"/>
</dbReference>
<proteinExistence type="predicted"/>
<dbReference type="Proteomes" id="UP000256519">
    <property type="component" value="Unassembled WGS sequence"/>
</dbReference>
<dbReference type="SUPFAM" id="SSF103473">
    <property type="entry name" value="MFS general substrate transporter"/>
    <property type="match status" value="1"/>
</dbReference>
<name>A0A3D8XAJ3_PRIMG</name>
<comment type="caution">
    <text evidence="8">The sequence shown here is derived from an EMBL/GenBank/DDBJ whole genome shotgun (WGS) entry which is preliminary data.</text>
</comment>
<feature type="transmembrane region" description="Helical" evidence="6">
    <location>
        <begin position="212"/>
        <end position="233"/>
    </location>
</feature>
<evidence type="ECO:0000256" key="2">
    <source>
        <dbReference type="ARBA" id="ARBA00022448"/>
    </source>
</evidence>
<feature type="transmembrane region" description="Helical" evidence="6">
    <location>
        <begin position="275"/>
        <end position="294"/>
    </location>
</feature>
<feature type="transmembrane region" description="Helical" evidence="6">
    <location>
        <begin position="77"/>
        <end position="100"/>
    </location>
</feature>
<accession>A0A3D8XAJ3</accession>
<dbReference type="PANTHER" id="PTHR23531">
    <property type="entry name" value="QUINOLENE RESISTANCE PROTEIN NORA"/>
    <property type="match status" value="1"/>
</dbReference>
<dbReference type="InterPro" id="IPR011701">
    <property type="entry name" value="MFS"/>
</dbReference>
<reference evidence="8 9" key="1">
    <citation type="journal article" date="2018" name="Appl. Environ. Microbiol.">
        <title>Antimicrobial susceptibility testing and tentative epidemiological cut-off values of five Bacillus species relevant for use as animal feed additives or for plant protection.</title>
        <authorList>
            <person name="Agerso Y."/>
            <person name="Stuer-Lauridsen B."/>
            <person name="Bjerre K."/>
            <person name="Jensen M.G."/>
            <person name="Johansen E."/>
            <person name="Bennedsen M."/>
            <person name="Brockmann E."/>
            <person name="Nielsen B."/>
        </authorList>
    </citation>
    <scope>NUCLEOTIDE SEQUENCE [LARGE SCALE GENOMIC DNA]</scope>
    <source>
        <strain evidence="8 9">CHCC20162</strain>
    </source>
</reference>
<dbReference type="PROSITE" id="PS00216">
    <property type="entry name" value="SUGAR_TRANSPORT_1"/>
    <property type="match status" value="1"/>
</dbReference>
<evidence type="ECO:0000259" key="7">
    <source>
        <dbReference type="PROSITE" id="PS50850"/>
    </source>
</evidence>
<dbReference type="Gene3D" id="1.20.1250.20">
    <property type="entry name" value="MFS general substrate transporter like domains"/>
    <property type="match status" value="1"/>
</dbReference>
<dbReference type="AlphaFoldDB" id="A0A3D8XAJ3"/>
<evidence type="ECO:0000256" key="6">
    <source>
        <dbReference type="SAM" id="Phobius"/>
    </source>
</evidence>
<dbReference type="PANTHER" id="PTHR23531:SF2">
    <property type="entry name" value="PERMEASE"/>
    <property type="match status" value="1"/>
</dbReference>
<dbReference type="CDD" id="cd17489">
    <property type="entry name" value="MFS_YfcJ_like"/>
    <property type="match status" value="1"/>
</dbReference>
<keyword evidence="5 6" id="KW-0472">Membrane</keyword>
<evidence type="ECO:0000313" key="9">
    <source>
        <dbReference type="Proteomes" id="UP000256519"/>
    </source>
</evidence>
<feature type="domain" description="Major facilitator superfamily (MFS) profile" evidence="7">
    <location>
        <begin position="11"/>
        <end position="388"/>
    </location>
</feature>
<feature type="transmembrane region" description="Helical" evidence="6">
    <location>
        <begin position="338"/>
        <end position="359"/>
    </location>
</feature>
<dbReference type="InterPro" id="IPR036259">
    <property type="entry name" value="MFS_trans_sf"/>
</dbReference>
<dbReference type="InterPro" id="IPR020846">
    <property type="entry name" value="MFS_dom"/>
</dbReference>
<dbReference type="EMBL" id="PQWM01000004">
    <property type="protein sequence ID" value="RDZ18853.1"/>
    <property type="molecule type" value="Genomic_DNA"/>
</dbReference>
<evidence type="ECO:0000256" key="4">
    <source>
        <dbReference type="ARBA" id="ARBA00022989"/>
    </source>
</evidence>
<feature type="transmembrane region" description="Helical" evidence="6">
    <location>
        <begin position="365"/>
        <end position="383"/>
    </location>
</feature>
<dbReference type="RefSeq" id="WP_116071055.1">
    <property type="nucleotide sequence ID" value="NZ_CP187633.1"/>
</dbReference>
<feature type="transmembrane region" description="Helical" evidence="6">
    <location>
        <begin position="300"/>
        <end position="326"/>
    </location>
</feature>
<dbReference type="GO" id="GO:0022857">
    <property type="term" value="F:transmembrane transporter activity"/>
    <property type="evidence" value="ECO:0007669"/>
    <property type="project" value="InterPro"/>
</dbReference>
<gene>
    <name evidence="8" type="ORF">C3744_00185</name>
</gene>
<comment type="subcellular location">
    <subcellularLocation>
        <location evidence="1">Cell membrane</location>
        <topology evidence="1">Multi-pass membrane protein</topology>
    </subcellularLocation>
</comment>
<feature type="transmembrane region" description="Helical" evidence="6">
    <location>
        <begin position="245"/>
        <end position="263"/>
    </location>
</feature>
<sequence>MDQPKLWTKDFFSVSLTNFFLYFIHYLLIASITVFTVDKFHASASMSGLAAGIFIIGMLFGRLYSGKYIEIIGRKKMLFAGIIFSIITILLYFTVTNLSILLLVRFLHGIGFGIASTATGTIVANVIPDKRRGEGTGYYALSTTIASAVGPFVGIFINQYLGFKMNFVVCTVLIVISFLFALFLKVPKVEINKEQLNSMKGFKLSNFFEPKALPISIVSIFIGATYSSILSFLNTYAQQINLVDVASFFFIVYAIATLVSRPYTGRLFDNKGENYVVYPSLIIFAIGFLIISQVHHGSMLLLSAVFIGIGYGSFIPSAQAIAVKVAPRNRMGLATSTFFMFADFGAGFGPFLIGFLIPVLGFTKLYIMMAVVVLAATVLYYFVHGRNKGNVTSLQEETSR</sequence>
<dbReference type="PROSITE" id="PS50850">
    <property type="entry name" value="MFS"/>
    <property type="match status" value="1"/>
</dbReference>
<evidence type="ECO:0000313" key="8">
    <source>
        <dbReference type="EMBL" id="RDZ18853.1"/>
    </source>
</evidence>
<keyword evidence="3 6" id="KW-0812">Transmembrane</keyword>
<dbReference type="GO" id="GO:0005886">
    <property type="term" value="C:plasma membrane"/>
    <property type="evidence" value="ECO:0007669"/>
    <property type="project" value="UniProtKB-SubCell"/>
</dbReference>
<dbReference type="InterPro" id="IPR052714">
    <property type="entry name" value="MFS_Exporter"/>
</dbReference>
<evidence type="ECO:0000256" key="1">
    <source>
        <dbReference type="ARBA" id="ARBA00004651"/>
    </source>
</evidence>
<feature type="transmembrane region" description="Helical" evidence="6">
    <location>
        <begin position="106"/>
        <end position="126"/>
    </location>
</feature>
<evidence type="ECO:0000256" key="3">
    <source>
        <dbReference type="ARBA" id="ARBA00022692"/>
    </source>
</evidence>
<feature type="transmembrane region" description="Helical" evidence="6">
    <location>
        <begin position="138"/>
        <end position="157"/>
    </location>
</feature>